<feature type="transmembrane region" description="Helical" evidence="1">
    <location>
        <begin position="211"/>
        <end position="231"/>
    </location>
</feature>
<keyword evidence="1" id="KW-0472">Membrane</keyword>
<accession>A0A318KQX7</accession>
<feature type="transmembrane region" description="Helical" evidence="1">
    <location>
        <begin position="107"/>
        <end position="129"/>
    </location>
</feature>
<reference evidence="2 3" key="1">
    <citation type="submission" date="2018-05" db="EMBL/GenBank/DDBJ databases">
        <title>Genomic Encyclopedia of Type Strains, Phase IV (KMG-IV): sequencing the most valuable type-strain genomes for metagenomic binning, comparative biology and taxonomic classification.</title>
        <authorList>
            <person name="Goeker M."/>
        </authorList>
    </citation>
    <scope>NUCLEOTIDE SEQUENCE [LARGE SCALE GENOMIC DNA]</scope>
    <source>
        <strain evidence="2 3">JC118</strain>
    </source>
</reference>
<proteinExistence type="predicted"/>
<dbReference type="EMBL" id="QJKH01000004">
    <property type="protein sequence ID" value="PXX80149.1"/>
    <property type="molecule type" value="Genomic_DNA"/>
</dbReference>
<keyword evidence="1" id="KW-1133">Transmembrane helix</keyword>
<dbReference type="AlphaFoldDB" id="A0A318KQX7"/>
<protein>
    <submittedName>
        <fullName evidence="2">ABC-2 type transport system permease protein</fullName>
    </submittedName>
</protein>
<comment type="caution">
    <text evidence="2">The sequence shown here is derived from an EMBL/GenBank/DDBJ whole genome shotgun (WGS) entry which is preliminary data.</text>
</comment>
<evidence type="ECO:0000256" key="1">
    <source>
        <dbReference type="SAM" id="Phobius"/>
    </source>
</evidence>
<sequence>MFKIYYYELRRLLVNKFFLCLLLITAFYSYQTMSGEIILGIADTAPFSGWSYGVYLAKVLPLLLVSLLFFISFLYLRKELQVKVLTQTAPFSASVYRLIKTSAITSAFILISLVPIAISSWFYAAYFHLGPSLEQAAACLYTLVPAAVFTLGLGLLLGRLQPLLIYACMAAALVLDALPISFDLYGLRFLSSYPLTLKRLDPIFQIPLEQLIQRLLLICAGLLMVLAASHLKNSASAQ</sequence>
<feature type="transmembrane region" description="Helical" evidence="1">
    <location>
        <begin position="135"/>
        <end position="156"/>
    </location>
</feature>
<feature type="transmembrane region" description="Helical" evidence="1">
    <location>
        <begin position="50"/>
        <end position="76"/>
    </location>
</feature>
<organism evidence="2 3">
    <name type="scientific">Dielma fastidiosa</name>
    <dbReference type="NCBI Taxonomy" id="1034346"/>
    <lineage>
        <taxon>Bacteria</taxon>
        <taxon>Bacillati</taxon>
        <taxon>Bacillota</taxon>
        <taxon>Erysipelotrichia</taxon>
        <taxon>Erysipelotrichales</taxon>
        <taxon>Erysipelotrichaceae</taxon>
        <taxon>Dielma</taxon>
    </lineage>
</organism>
<feature type="transmembrane region" description="Helical" evidence="1">
    <location>
        <begin position="163"/>
        <end position="182"/>
    </location>
</feature>
<evidence type="ECO:0000313" key="2">
    <source>
        <dbReference type="EMBL" id="PXX80149.1"/>
    </source>
</evidence>
<feature type="transmembrane region" description="Helical" evidence="1">
    <location>
        <begin position="12"/>
        <end position="30"/>
    </location>
</feature>
<dbReference type="RefSeq" id="WP_022937951.1">
    <property type="nucleotide sequence ID" value="NZ_CABKRQ010000004.1"/>
</dbReference>
<dbReference type="OrthoDB" id="1708260at2"/>
<gene>
    <name evidence="2" type="ORF">DES51_104154</name>
</gene>
<keyword evidence="3" id="KW-1185">Reference proteome</keyword>
<dbReference type="Proteomes" id="UP000247612">
    <property type="component" value="Unassembled WGS sequence"/>
</dbReference>
<evidence type="ECO:0000313" key="3">
    <source>
        <dbReference type="Proteomes" id="UP000247612"/>
    </source>
</evidence>
<keyword evidence="1" id="KW-0812">Transmembrane</keyword>
<dbReference type="STRING" id="1034346.GCA_000313565_01647"/>
<name>A0A318KQX7_9FIRM</name>